<dbReference type="PANTHER" id="PTHR46244:SF1">
    <property type="entry name" value="PHOSPHOENOLPYRUVATE-DEPENDENT PHOSPHOTRANSFERASE SYSTEM"/>
    <property type="match status" value="1"/>
</dbReference>
<dbReference type="GO" id="GO:0008965">
    <property type="term" value="F:phosphoenolpyruvate-protein phosphotransferase activity"/>
    <property type="evidence" value="ECO:0007669"/>
    <property type="project" value="UniProtKB-EC"/>
</dbReference>
<protein>
    <recommendedName>
        <fullName evidence="5">phosphoenolpyruvate--protein phosphotransferase</fullName>
        <ecNumber evidence="5">2.7.3.9</ecNumber>
    </recommendedName>
</protein>
<evidence type="ECO:0000256" key="10">
    <source>
        <dbReference type="ARBA" id="ARBA00022683"/>
    </source>
</evidence>
<dbReference type="InterPro" id="IPR000121">
    <property type="entry name" value="PEP_util_C"/>
</dbReference>
<dbReference type="InterPro" id="IPR036618">
    <property type="entry name" value="PtsI_HPr-bd_sf"/>
</dbReference>
<keyword evidence="6" id="KW-0813">Transport</keyword>
<evidence type="ECO:0000256" key="6">
    <source>
        <dbReference type="ARBA" id="ARBA00022448"/>
    </source>
</evidence>
<evidence type="ECO:0000259" key="14">
    <source>
        <dbReference type="SMART" id="SM00065"/>
    </source>
</evidence>
<dbReference type="PRINTS" id="PR01736">
    <property type="entry name" value="PHPHTRNFRASE"/>
</dbReference>
<dbReference type="EC" id="2.7.3.9" evidence="5"/>
<keyword evidence="7" id="KW-0963">Cytoplasm</keyword>
<keyword evidence="9 15" id="KW-0808">Transferase</keyword>
<dbReference type="SUPFAM" id="SSF52009">
    <property type="entry name" value="Phosphohistidine domain"/>
    <property type="match status" value="1"/>
</dbReference>
<dbReference type="Pfam" id="PF05524">
    <property type="entry name" value="PEP-utilisers_N"/>
    <property type="match status" value="1"/>
</dbReference>
<dbReference type="InterPro" id="IPR008279">
    <property type="entry name" value="PEP-util_enz_mobile_dom"/>
</dbReference>
<dbReference type="EMBL" id="JBHTJS010000058">
    <property type="protein sequence ID" value="MFD1009243.1"/>
    <property type="molecule type" value="Genomic_DNA"/>
</dbReference>
<keyword evidence="10" id="KW-0598">Phosphotransferase system</keyword>
<evidence type="ECO:0000256" key="11">
    <source>
        <dbReference type="ARBA" id="ARBA00022723"/>
    </source>
</evidence>
<dbReference type="RefSeq" id="WP_379559276.1">
    <property type="nucleotide sequence ID" value="NZ_JBHTJS010000058.1"/>
</dbReference>
<evidence type="ECO:0000256" key="12">
    <source>
        <dbReference type="ARBA" id="ARBA00022777"/>
    </source>
</evidence>
<dbReference type="Gene3D" id="3.30.450.40">
    <property type="match status" value="1"/>
</dbReference>
<dbReference type="InterPro" id="IPR006318">
    <property type="entry name" value="PTS_EI-like"/>
</dbReference>
<dbReference type="Gene3D" id="3.50.30.10">
    <property type="entry name" value="Phosphohistidine domain"/>
    <property type="match status" value="1"/>
</dbReference>
<dbReference type="Gene3D" id="1.10.274.10">
    <property type="entry name" value="PtsI, HPr-binding domain"/>
    <property type="match status" value="1"/>
</dbReference>
<evidence type="ECO:0000256" key="2">
    <source>
        <dbReference type="ARBA" id="ARBA00001946"/>
    </source>
</evidence>
<comment type="cofactor">
    <cofactor evidence="2">
        <name>Mg(2+)</name>
        <dbReference type="ChEBI" id="CHEBI:18420"/>
    </cofactor>
</comment>
<evidence type="ECO:0000256" key="3">
    <source>
        <dbReference type="ARBA" id="ARBA00004496"/>
    </source>
</evidence>
<dbReference type="Pfam" id="PF00391">
    <property type="entry name" value="PEP-utilizers"/>
    <property type="match status" value="1"/>
</dbReference>
<dbReference type="InterPro" id="IPR050499">
    <property type="entry name" value="PEP-utilizing_PTS_enzyme"/>
</dbReference>
<dbReference type="InterPro" id="IPR029016">
    <property type="entry name" value="GAF-like_dom_sf"/>
</dbReference>
<comment type="similarity">
    <text evidence="4">Belongs to the PEP-utilizing enzyme family.</text>
</comment>
<organism evidence="15 16">
    <name type="scientific">Oceanisphaera ostreae</name>
    <dbReference type="NCBI Taxonomy" id="914151"/>
    <lineage>
        <taxon>Bacteria</taxon>
        <taxon>Pseudomonadati</taxon>
        <taxon>Pseudomonadota</taxon>
        <taxon>Gammaproteobacteria</taxon>
        <taxon>Aeromonadales</taxon>
        <taxon>Aeromonadaceae</taxon>
        <taxon>Oceanisphaera</taxon>
    </lineage>
</organism>
<evidence type="ECO:0000256" key="1">
    <source>
        <dbReference type="ARBA" id="ARBA00000683"/>
    </source>
</evidence>
<evidence type="ECO:0000256" key="4">
    <source>
        <dbReference type="ARBA" id="ARBA00007837"/>
    </source>
</evidence>
<dbReference type="InterPro" id="IPR040442">
    <property type="entry name" value="Pyrv_kinase-like_dom_sf"/>
</dbReference>
<comment type="catalytic activity">
    <reaction evidence="1">
        <text>L-histidyl-[protein] + phosphoenolpyruvate = N(pros)-phospho-L-histidyl-[protein] + pyruvate</text>
        <dbReference type="Rhea" id="RHEA:23880"/>
        <dbReference type="Rhea" id="RHEA-COMP:9745"/>
        <dbReference type="Rhea" id="RHEA-COMP:9746"/>
        <dbReference type="ChEBI" id="CHEBI:15361"/>
        <dbReference type="ChEBI" id="CHEBI:29979"/>
        <dbReference type="ChEBI" id="CHEBI:58702"/>
        <dbReference type="ChEBI" id="CHEBI:64837"/>
        <dbReference type="EC" id="2.7.3.9"/>
    </reaction>
</comment>
<keyword evidence="8" id="KW-0762">Sugar transport</keyword>
<comment type="caution">
    <text evidence="15">The sequence shown here is derived from an EMBL/GenBank/DDBJ whole genome shotgun (WGS) entry which is preliminary data.</text>
</comment>
<dbReference type="Pfam" id="PF01590">
    <property type="entry name" value="GAF"/>
    <property type="match status" value="1"/>
</dbReference>
<keyword evidence="11" id="KW-0479">Metal-binding</keyword>
<evidence type="ECO:0000256" key="8">
    <source>
        <dbReference type="ARBA" id="ARBA00022597"/>
    </source>
</evidence>
<dbReference type="NCBIfam" id="NF008283">
    <property type="entry name" value="PRK11061.1"/>
    <property type="match status" value="1"/>
</dbReference>
<gene>
    <name evidence="15" type="primary">ptsP</name>
    <name evidence="15" type="ORF">ACFQ1C_13930</name>
</gene>
<keyword evidence="12" id="KW-0418">Kinase</keyword>
<dbReference type="Proteomes" id="UP001597048">
    <property type="component" value="Unassembled WGS sequence"/>
</dbReference>
<dbReference type="NCBIfam" id="TIGR01417">
    <property type="entry name" value="PTS_I_fam"/>
    <property type="match status" value="1"/>
</dbReference>
<dbReference type="Pfam" id="PF02896">
    <property type="entry name" value="PEP-utilizers_C"/>
    <property type="match status" value="1"/>
</dbReference>
<evidence type="ECO:0000256" key="7">
    <source>
        <dbReference type="ARBA" id="ARBA00022490"/>
    </source>
</evidence>
<reference evidence="16" key="1">
    <citation type="journal article" date="2019" name="Int. J. Syst. Evol. Microbiol.">
        <title>The Global Catalogue of Microorganisms (GCM) 10K type strain sequencing project: providing services to taxonomists for standard genome sequencing and annotation.</title>
        <authorList>
            <consortium name="The Broad Institute Genomics Platform"/>
            <consortium name="The Broad Institute Genome Sequencing Center for Infectious Disease"/>
            <person name="Wu L."/>
            <person name="Ma J."/>
        </authorList>
    </citation>
    <scope>NUCLEOTIDE SEQUENCE [LARGE SCALE GENOMIC DNA]</scope>
    <source>
        <strain evidence="16">CCUG 60525</strain>
    </source>
</reference>
<name>A0ABW3KJB8_9GAMM</name>
<keyword evidence="16" id="KW-1185">Reference proteome</keyword>
<dbReference type="InterPro" id="IPR008731">
    <property type="entry name" value="PTS_EIN"/>
</dbReference>
<dbReference type="SUPFAM" id="SSF47831">
    <property type="entry name" value="Enzyme I of the PEP:sugar phosphotransferase system HPr-binding (sub)domain"/>
    <property type="match status" value="1"/>
</dbReference>
<dbReference type="InterPro" id="IPR036637">
    <property type="entry name" value="Phosphohistidine_dom_sf"/>
</dbReference>
<dbReference type="InterPro" id="IPR003018">
    <property type="entry name" value="GAF"/>
</dbReference>
<evidence type="ECO:0000256" key="5">
    <source>
        <dbReference type="ARBA" id="ARBA00012232"/>
    </source>
</evidence>
<dbReference type="SUPFAM" id="SSF51621">
    <property type="entry name" value="Phosphoenolpyruvate/pyruvate domain"/>
    <property type="match status" value="1"/>
</dbReference>
<keyword evidence="13" id="KW-0460">Magnesium</keyword>
<evidence type="ECO:0000256" key="13">
    <source>
        <dbReference type="ARBA" id="ARBA00022842"/>
    </source>
</evidence>
<feature type="domain" description="GAF" evidence="14">
    <location>
        <begin position="17"/>
        <end position="164"/>
    </location>
</feature>
<dbReference type="SUPFAM" id="SSF55781">
    <property type="entry name" value="GAF domain-like"/>
    <property type="match status" value="1"/>
</dbReference>
<evidence type="ECO:0000313" key="15">
    <source>
        <dbReference type="EMBL" id="MFD1009243.1"/>
    </source>
</evidence>
<proteinExistence type="inferred from homology"/>
<evidence type="ECO:0000313" key="16">
    <source>
        <dbReference type="Proteomes" id="UP001597048"/>
    </source>
</evidence>
<sequence length="759" mass="84949">MLKELREIVQQVTASSDLNNAMKELVQQTRYAMQVDCCSIYLRQERKQNYLLAATDGLAISAVGRAKIPVGEGIVGLIGDREELINLADARSHPKFKYLPEAREDAFISFLGAPIIHQRKTLGVLVVQQKQERLFKESEESFLVTLASQLATVIAHAEAKGNLLSPNWHGILRGLAGSPGVAIGRAWVWRPRITLAQVKERKADDAQLQHARLDKVLVQVEDELNGLALRFQESQASESVAVFEVYQYILKDPMFIGLIRDEITRGWIAGSAVKRVCEQQIAQFGDMSDPYLRERAADIRDLGQRLLTRLIHEDEGMQTLTLDEPIILVADEISATLIAEIPPSKLKGIVSGKGSINSHAAILARSMGIPAVMGIDHTFELLEDRTLIVDGYNGDLLVEPVPSVLREYRRLIAQEEQMDELFATTRLEKAVTLDGMSISLLLNAGLSVETDVSTNDAVDGIGLFRTEIPFMMRDRFPSEQEQVICYRRVMAGYVGKPVCMRTLDVGGDKQLPYFPIVEENPFLGWRGIRLTLDHPEIFLVQLKAMLRASQGLDNLSIMLPMVTNLDEVRVARRMLDRAWREVSAETAEQQGEIRYPSLGVMIEVPSLLYLLPELAPLVDFWSVGTNDLTQYLLAVDRNNGRVASVYDAFHPAVLRALQQIIDAADRYGKPVSICGELAGDPIGVLVLLAMGYRRFSMNNSNIMRIKYIVRQSRFDELQKLLHEVLNQQQVGAIKELFSRYLEERGLGGLLRGPKTSAQR</sequence>
<dbReference type="Gene3D" id="3.20.20.60">
    <property type="entry name" value="Phosphoenolpyruvate-binding domains"/>
    <property type="match status" value="1"/>
</dbReference>
<evidence type="ECO:0000256" key="9">
    <source>
        <dbReference type="ARBA" id="ARBA00022679"/>
    </source>
</evidence>
<dbReference type="SMART" id="SM00065">
    <property type="entry name" value="GAF"/>
    <property type="match status" value="1"/>
</dbReference>
<dbReference type="PANTHER" id="PTHR46244">
    <property type="entry name" value="PHOSPHOENOLPYRUVATE-PROTEIN PHOSPHOTRANSFERASE"/>
    <property type="match status" value="1"/>
</dbReference>
<comment type="subcellular location">
    <subcellularLocation>
        <location evidence="3">Cytoplasm</location>
    </subcellularLocation>
</comment>
<dbReference type="InterPro" id="IPR015813">
    <property type="entry name" value="Pyrv/PenolPyrv_kinase-like_dom"/>
</dbReference>
<accession>A0ABW3KJB8</accession>